<evidence type="ECO:0000313" key="2">
    <source>
        <dbReference type="Proteomes" id="UP000271241"/>
    </source>
</evidence>
<evidence type="ECO:0000313" key="1">
    <source>
        <dbReference type="EMBL" id="RKP05423.1"/>
    </source>
</evidence>
<dbReference type="EMBL" id="KZ993135">
    <property type="protein sequence ID" value="RKP05423.1"/>
    <property type="molecule type" value="Genomic_DNA"/>
</dbReference>
<dbReference type="Proteomes" id="UP000271241">
    <property type="component" value="Unassembled WGS sequence"/>
</dbReference>
<reference evidence="2" key="1">
    <citation type="journal article" date="2018" name="Nat. Microbiol.">
        <title>Leveraging single-cell genomics to expand the fungal tree of life.</title>
        <authorList>
            <person name="Ahrendt S.R."/>
            <person name="Quandt C.A."/>
            <person name="Ciobanu D."/>
            <person name="Clum A."/>
            <person name="Salamov A."/>
            <person name="Andreopoulos B."/>
            <person name="Cheng J.F."/>
            <person name="Woyke T."/>
            <person name="Pelin A."/>
            <person name="Henrissat B."/>
            <person name="Reynolds N.K."/>
            <person name="Benny G.L."/>
            <person name="Smith M.E."/>
            <person name="James T.Y."/>
            <person name="Grigoriev I.V."/>
        </authorList>
    </citation>
    <scope>NUCLEOTIDE SEQUENCE [LARGE SCALE GENOMIC DNA]</scope>
    <source>
        <strain evidence="2">RSA 1356</strain>
    </source>
</reference>
<sequence length="77" mass="8486">MFCVAFEMLGLFSEMFIAFDWILASKLLITANLPPLRICGLCTAARLHRLACASGFVAPSPPPPLTPKRPVWLLPVF</sequence>
<keyword evidence="2" id="KW-1185">Reference proteome</keyword>
<accession>A0A4P9XIB2</accession>
<protein>
    <submittedName>
        <fullName evidence="1">Uncharacterized protein</fullName>
    </submittedName>
</protein>
<name>A0A4P9XIB2_9FUNG</name>
<dbReference type="AlphaFoldDB" id="A0A4P9XIB2"/>
<proteinExistence type="predicted"/>
<organism evidence="1 2">
    <name type="scientific">Thamnocephalis sphaerospora</name>
    <dbReference type="NCBI Taxonomy" id="78915"/>
    <lineage>
        <taxon>Eukaryota</taxon>
        <taxon>Fungi</taxon>
        <taxon>Fungi incertae sedis</taxon>
        <taxon>Zoopagomycota</taxon>
        <taxon>Zoopagomycotina</taxon>
        <taxon>Zoopagomycetes</taxon>
        <taxon>Zoopagales</taxon>
        <taxon>Sigmoideomycetaceae</taxon>
        <taxon>Thamnocephalis</taxon>
    </lineage>
</organism>
<gene>
    <name evidence="1" type="ORF">THASP1DRAFT_32738</name>
</gene>